<feature type="compositionally biased region" description="Acidic residues" evidence="1">
    <location>
        <begin position="36"/>
        <end position="56"/>
    </location>
</feature>
<feature type="region of interest" description="Disordered" evidence="1">
    <location>
        <begin position="1"/>
        <end position="220"/>
    </location>
</feature>
<evidence type="ECO:0000313" key="3">
    <source>
        <dbReference type="Proteomes" id="UP000251891"/>
    </source>
</evidence>
<accession>A0A365H9S7</accession>
<feature type="compositionally biased region" description="Pro residues" evidence="1">
    <location>
        <begin position="420"/>
        <end position="429"/>
    </location>
</feature>
<evidence type="ECO:0000313" key="2">
    <source>
        <dbReference type="EMBL" id="RAY15847.1"/>
    </source>
</evidence>
<protein>
    <recommendedName>
        <fullName evidence="4">Mce-associated membrane protein</fullName>
    </recommendedName>
</protein>
<evidence type="ECO:0008006" key="4">
    <source>
        <dbReference type="Google" id="ProtNLM"/>
    </source>
</evidence>
<sequence length="429" mass="46170">MTSNDGRADTGEREEREEQQERKARKKVRRVRVIEVIDDEDLDEVLAALDEADEDEPPARRRPRENGSAARARTAEPEDDAEPAPARKRARSAEREEDAEPAPAGKRRSRGAELEEDAEPAPAGKRTRSAELEEDAEPAPAGKRSRSAELEEDAESAPARKRSRGAELEEDAGPAPARKRTRGAELEEDAGPAPARKRTRRVEPDADEEEPRPAGAGDDESVAAFRAAKARKAAAPSRPAALAASPRLTAALVTVLVVVLAVLLAWQWRTAGSLAAEQDERAAVAKVAGEYGNVAFSYTAVDYRQQIARNQRLLGGDLLATYNRSTAPNLGNVFGKNPQLVMSSKIKKVYVGDVIGDLATAVILVDIRLQTPEGANDGADTLLRLALKRESDGWKVTEQRASGQGDGDLTADLPTAPSTTPKPTPTAKD</sequence>
<feature type="region of interest" description="Disordered" evidence="1">
    <location>
        <begin position="392"/>
        <end position="429"/>
    </location>
</feature>
<dbReference type="AlphaFoldDB" id="A0A365H9S7"/>
<gene>
    <name evidence="2" type="ORF">DPM19_08770</name>
</gene>
<dbReference type="OrthoDB" id="3479005at2"/>
<name>A0A365H9S7_9ACTN</name>
<proteinExistence type="predicted"/>
<evidence type="ECO:0000256" key="1">
    <source>
        <dbReference type="SAM" id="MobiDB-lite"/>
    </source>
</evidence>
<dbReference type="EMBL" id="QLYX01000003">
    <property type="protein sequence ID" value="RAY15847.1"/>
    <property type="molecule type" value="Genomic_DNA"/>
</dbReference>
<organism evidence="2 3">
    <name type="scientific">Actinomadura craniellae</name>
    <dbReference type="NCBI Taxonomy" id="2231787"/>
    <lineage>
        <taxon>Bacteria</taxon>
        <taxon>Bacillati</taxon>
        <taxon>Actinomycetota</taxon>
        <taxon>Actinomycetes</taxon>
        <taxon>Streptosporangiales</taxon>
        <taxon>Thermomonosporaceae</taxon>
        <taxon>Actinomadura</taxon>
    </lineage>
</organism>
<dbReference type="Proteomes" id="UP000251891">
    <property type="component" value="Unassembled WGS sequence"/>
</dbReference>
<dbReference type="RefSeq" id="WP_111864585.1">
    <property type="nucleotide sequence ID" value="NZ_QLYX01000003.1"/>
</dbReference>
<reference evidence="2 3" key="1">
    <citation type="submission" date="2018-06" db="EMBL/GenBank/DDBJ databases">
        <title>Actinomadura craniellae sp. nov. isolated from marine sponge Craniella sp.</title>
        <authorList>
            <person name="Li L."/>
            <person name="Xu Q.H."/>
            <person name="Lin H.W."/>
            <person name="Lu Y.H."/>
        </authorList>
    </citation>
    <scope>NUCLEOTIDE SEQUENCE [LARGE SCALE GENOMIC DNA]</scope>
    <source>
        <strain evidence="2 3">LHW63021</strain>
    </source>
</reference>
<comment type="caution">
    <text evidence="2">The sequence shown here is derived from an EMBL/GenBank/DDBJ whole genome shotgun (WGS) entry which is preliminary data.</text>
</comment>
<feature type="compositionally biased region" description="Basic and acidic residues" evidence="1">
    <location>
        <begin position="1"/>
        <end position="22"/>
    </location>
</feature>
<keyword evidence="3" id="KW-1185">Reference proteome</keyword>